<accession>A0A1D2VJ82</accession>
<dbReference type="Gene3D" id="3.40.50.300">
    <property type="entry name" value="P-loop containing nucleotide triphosphate hydrolases"/>
    <property type="match status" value="1"/>
</dbReference>
<dbReference type="AlphaFoldDB" id="A0A1D2VJ82"/>
<evidence type="ECO:0000256" key="7">
    <source>
        <dbReference type="ARBA" id="ARBA00049117"/>
    </source>
</evidence>
<keyword evidence="3" id="KW-0862">Zinc</keyword>
<dbReference type="InterPro" id="IPR051316">
    <property type="entry name" value="Zinc-reg_GTPase_activator"/>
</dbReference>
<feature type="non-terminal residue" evidence="10">
    <location>
        <position position="393"/>
    </location>
</feature>
<dbReference type="GeneID" id="30963309"/>
<dbReference type="InterPro" id="IPR003495">
    <property type="entry name" value="CobW/HypB/UreG_nucleotide-bd"/>
</dbReference>
<keyword evidence="5" id="KW-0143">Chaperone</keyword>
<dbReference type="GO" id="GO:0005525">
    <property type="term" value="F:GTP binding"/>
    <property type="evidence" value="ECO:0007669"/>
    <property type="project" value="UniProtKB-KW"/>
</dbReference>
<dbReference type="GO" id="GO:0051604">
    <property type="term" value="P:protein maturation"/>
    <property type="evidence" value="ECO:0007669"/>
    <property type="project" value="EnsemblFungi"/>
</dbReference>
<protein>
    <submittedName>
        <fullName evidence="10">CobW-domain-containing protein</fullName>
    </submittedName>
</protein>
<dbReference type="GO" id="GO:0140827">
    <property type="term" value="F:zinc chaperone activity"/>
    <property type="evidence" value="ECO:0007669"/>
    <property type="project" value="EnsemblFungi"/>
</dbReference>
<dbReference type="InParanoid" id="A0A1D2VJ82"/>
<dbReference type="Proteomes" id="UP000095038">
    <property type="component" value="Unassembled WGS sequence"/>
</dbReference>
<evidence type="ECO:0000256" key="2">
    <source>
        <dbReference type="ARBA" id="ARBA00022801"/>
    </source>
</evidence>
<evidence type="ECO:0000256" key="4">
    <source>
        <dbReference type="ARBA" id="ARBA00023134"/>
    </source>
</evidence>
<sequence>TANTNGDGDEVDFISSDRRKVPISIITGYLGSGKSTLLEKIGRKGKKKFAIILNEFGDSKEIEKSIIVKDNKNSQGEKIYEEWLEIGNGCLCCSVKDNGVTAIENLIDKSIGKIDYILLETSGLADPGPIIKMFWLDEGMKSNVYIDGIITVLDGKNIIRNLTEDKEEYRYKEKSSLYVDHNEEEKEKKEKKEKKKERKENITIAHLQIAMADVLLLNKADLVSPAQRDEIYAHIRSINTVAPVYETQYAELDTERILSLDAFSTRITNKCGADSEGNEGNFHFHHSSSIETQTLSFGSFDLSAGNLNKVELFVQHVLWENDVAGKSVEIHRLKGLLVGSSEFRIIQGVRDTYEITDAFSDDSNGGAVFDRSKLVFIGRSLRKDALKAEFLRF</sequence>
<dbReference type="Gene3D" id="3.30.1220.10">
    <property type="entry name" value="CobW-like, C-terminal domain"/>
    <property type="match status" value="1"/>
</dbReference>
<feature type="non-terminal residue" evidence="10">
    <location>
        <position position="1"/>
    </location>
</feature>
<dbReference type="GO" id="GO:0005737">
    <property type="term" value="C:cytoplasm"/>
    <property type="evidence" value="ECO:0007669"/>
    <property type="project" value="TreeGrafter"/>
</dbReference>
<evidence type="ECO:0000259" key="9">
    <source>
        <dbReference type="Pfam" id="PF07683"/>
    </source>
</evidence>
<dbReference type="FunCoup" id="A0A1D2VJ82">
    <property type="interactions" value="312"/>
</dbReference>
<evidence type="ECO:0000313" key="11">
    <source>
        <dbReference type="Proteomes" id="UP000095038"/>
    </source>
</evidence>
<evidence type="ECO:0000259" key="8">
    <source>
        <dbReference type="Pfam" id="PF02492"/>
    </source>
</evidence>
<dbReference type="PANTHER" id="PTHR13748:SF31">
    <property type="entry name" value="ZINC-REGULATED GTPASE METALLOPROTEIN ACTIVATOR 1A-RELATED"/>
    <property type="match status" value="1"/>
</dbReference>
<dbReference type="OrthoDB" id="258627at2759"/>
<dbReference type="CDD" id="cd03112">
    <property type="entry name" value="CobW-like"/>
    <property type="match status" value="1"/>
</dbReference>
<dbReference type="GO" id="GO:0034224">
    <property type="term" value="P:cellular response to zinc ion starvation"/>
    <property type="evidence" value="ECO:0007669"/>
    <property type="project" value="EnsemblFungi"/>
</dbReference>
<dbReference type="InterPro" id="IPR036627">
    <property type="entry name" value="CobW-likC_sf"/>
</dbReference>
<keyword evidence="11" id="KW-1185">Reference proteome</keyword>
<evidence type="ECO:0000256" key="6">
    <source>
        <dbReference type="ARBA" id="ARBA00034320"/>
    </source>
</evidence>
<dbReference type="GO" id="GO:0003924">
    <property type="term" value="F:GTPase activity"/>
    <property type="evidence" value="ECO:0007669"/>
    <property type="project" value="EnsemblFungi"/>
</dbReference>
<dbReference type="GO" id="GO:0008047">
    <property type="term" value="F:enzyme activator activity"/>
    <property type="evidence" value="ECO:0007669"/>
    <property type="project" value="EnsemblFungi"/>
</dbReference>
<dbReference type="STRING" id="1344418.A0A1D2VJ82"/>
<dbReference type="RefSeq" id="XP_020047993.1">
    <property type="nucleotide sequence ID" value="XM_020189673.1"/>
</dbReference>
<evidence type="ECO:0000256" key="1">
    <source>
        <dbReference type="ARBA" id="ARBA00022741"/>
    </source>
</evidence>
<comment type="catalytic activity">
    <reaction evidence="7">
        <text>GTP + H2O = GDP + phosphate + H(+)</text>
        <dbReference type="Rhea" id="RHEA:19669"/>
        <dbReference type="ChEBI" id="CHEBI:15377"/>
        <dbReference type="ChEBI" id="CHEBI:15378"/>
        <dbReference type="ChEBI" id="CHEBI:37565"/>
        <dbReference type="ChEBI" id="CHEBI:43474"/>
        <dbReference type="ChEBI" id="CHEBI:58189"/>
    </reaction>
    <physiologicalReaction direction="left-to-right" evidence="7">
        <dbReference type="Rhea" id="RHEA:19670"/>
    </physiologicalReaction>
</comment>
<keyword evidence="4" id="KW-0342">GTP-binding</keyword>
<dbReference type="EMBL" id="KV454479">
    <property type="protein sequence ID" value="ODV61686.1"/>
    <property type="molecule type" value="Genomic_DNA"/>
</dbReference>
<name>A0A1D2VJ82_9ASCO</name>
<dbReference type="SUPFAM" id="SSF52540">
    <property type="entry name" value="P-loop containing nucleoside triphosphate hydrolases"/>
    <property type="match status" value="1"/>
</dbReference>
<dbReference type="InterPro" id="IPR027417">
    <property type="entry name" value="P-loop_NTPase"/>
</dbReference>
<organism evidence="10 11">
    <name type="scientific">Ascoidea rubescens DSM 1968</name>
    <dbReference type="NCBI Taxonomy" id="1344418"/>
    <lineage>
        <taxon>Eukaryota</taxon>
        <taxon>Fungi</taxon>
        <taxon>Dikarya</taxon>
        <taxon>Ascomycota</taxon>
        <taxon>Saccharomycotina</taxon>
        <taxon>Saccharomycetes</taxon>
        <taxon>Ascoideaceae</taxon>
        <taxon>Ascoidea</taxon>
    </lineage>
</organism>
<evidence type="ECO:0000256" key="3">
    <source>
        <dbReference type="ARBA" id="ARBA00022833"/>
    </source>
</evidence>
<keyword evidence="1" id="KW-0547">Nucleotide-binding</keyword>
<dbReference type="Pfam" id="PF07683">
    <property type="entry name" value="CobW_C"/>
    <property type="match status" value="1"/>
</dbReference>
<dbReference type="Pfam" id="PF02492">
    <property type="entry name" value="cobW"/>
    <property type="match status" value="1"/>
</dbReference>
<keyword evidence="2" id="KW-0378">Hydrolase</keyword>
<feature type="domain" description="CobW C-terminal" evidence="9">
    <location>
        <begin position="324"/>
        <end position="391"/>
    </location>
</feature>
<reference evidence="11" key="1">
    <citation type="submission" date="2016-05" db="EMBL/GenBank/DDBJ databases">
        <title>Comparative genomics of biotechnologically important yeasts.</title>
        <authorList>
            <consortium name="DOE Joint Genome Institute"/>
            <person name="Riley R."/>
            <person name="Haridas S."/>
            <person name="Wolfe K.H."/>
            <person name="Lopes M.R."/>
            <person name="Hittinger C.T."/>
            <person name="Goker M."/>
            <person name="Salamov A."/>
            <person name="Wisecaver J."/>
            <person name="Long T.M."/>
            <person name="Aerts A.L."/>
            <person name="Barry K."/>
            <person name="Choi C."/>
            <person name="Clum A."/>
            <person name="Coughlan A.Y."/>
            <person name="Deshpande S."/>
            <person name="Douglass A.P."/>
            <person name="Hanson S.J."/>
            <person name="Klenk H.-P."/>
            <person name="Labutti K."/>
            <person name="Lapidus A."/>
            <person name="Lindquist E."/>
            <person name="Lipzen A."/>
            <person name="Meier-Kolthoff J.P."/>
            <person name="Ohm R.A."/>
            <person name="Otillar R.P."/>
            <person name="Pangilinan J."/>
            <person name="Peng Y."/>
            <person name="Rokas A."/>
            <person name="Rosa C.A."/>
            <person name="Scheuner C."/>
            <person name="Sibirny A.A."/>
            <person name="Slot J.C."/>
            <person name="Stielow J.B."/>
            <person name="Sun H."/>
            <person name="Kurtzman C.P."/>
            <person name="Blackwell M."/>
            <person name="Grigoriev I.V."/>
            <person name="Jeffries T.W."/>
        </authorList>
    </citation>
    <scope>NUCLEOTIDE SEQUENCE [LARGE SCALE GENOMIC DNA]</scope>
    <source>
        <strain evidence="11">DSM 1968</strain>
    </source>
</reference>
<comment type="similarity">
    <text evidence="6">Belongs to the SIMIBI class G3E GTPase family. ZNG1 subfamily.</text>
</comment>
<proteinExistence type="inferred from homology"/>
<dbReference type="PANTHER" id="PTHR13748">
    <property type="entry name" value="COBW-RELATED"/>
    <property type="match status" value="1"/>
</dbReference>
<gene>
    <name evidence="10" type="ORF">ASCRUDRAFT_21126</name>
</gene>
<feature type="domain" description="CobW/HypB/UreG nucleotide-binding" evidence="8">
    <location>
        <begin position="22"/>
        <end position="245"/>
    </location>
</feature>
<dbReference type="InterPro" id="IPR011629">
    <property type="entry name" value="CobW-like_C"/>
</dbReference>
<dbReference type="SUPFAM" id="SSF90002">
    <property type="entry name" value="Hypothetical protein YjiA, C-terminal domain"/>
    <property type="match status" value="1"/>
</dbReference>
<evidence type="ECO:0000256" key="5">
    <source>
        <dbReference type="ARBA" id="ARBA00023186"/>
    </source>
</evidence>
<evidence type="ECO:0000313" key="10">
    <source>
        <dbReference type="EMBL" id="ODV61686.1"/>
    </source>
</evidence>